<dbReference type="WBParaSite" id="SMRG1_84290.2">
    <property type="protein sequence ID" value="SMRG1_84290.2"/>
    <property type="gene ID" value="SMRG1_84290"/>
</dbReference>
<feature type="region of interest" description="Disordered" evidence="5">
    <location>
        <begin position="270"/>
        <end position="292"/>
    </location>
</feature>
<feature type="domain" description="Thioredoxin" evidence="8">
    <location>
        <begin position="13"/>
        <end position="124"/>
    </location>
</feature>
<dbReference type="PANTHER" id="PTHR46426">
    <property type="entry name" value="PROTEIN DISULFIDE-ISOMERASE TMX3"/>
    <property type="match status" value="1"/>
</dbReference>
<sequence length="595" mass="68204">MILISVFWILTVILLDVKCEVFELDSRFIEFIDKGPWLVQFYAPWCGFCRRLAGTYEEASRILLHTEPSIKVARLDATIYTGIAKMFDVRGFPTIKYINGTVSYTFIGDRTVHGLVTFAQRANGPAVKNFEESHEFEERLKKLSSDEPFFFLIKPANSILEKTFLQVAEQLRIFSWFFSGSLSVITSPYIETLKSSNDIFTEILVFKDSQVYSYPGLFSNKNFQLTNNTAELYQDLMSWTLRERQPGFPKLSHFDWWEFASNELLDIQNHNHNTTSTNTTDDNNRSNSNDDSIIQQSLHSNTSPVQSYRNYRLLGLFVIDQLIEESSPSRVLEFGRSLALKRLPHIIRYFQLAWTNDVESLENLAMRTITVPNFIVLNPVTHELFIYLSNHYSSSSLLFDENNLINFLMLINDGKMKGIGGNTISIRLQRLGYNFLIGFSKFLTTRPLFALLILGVPALMFSGIIYLCCCLDAKYATYDDGEDDELSNYGIYHKALPNQKIIGIDNPTGDRSIIDSNSSYLDTTSSSSSGISVNATRTVHFRDMHNSPPRRRHRHEVLHNSNKNIQNIGPVYSEDELKKRIEDSRAKLAKLKKQA</sequence>
<evidence type="ECO:0000313" key="10">
    <source>
        <dbReference type="WBParaSite" id="SMRG1_84290.1"/>
    </source>
</evidence>
<dbReference type="SUPFAM" id="SSF52833">
    <property type="entry name" value="Thioredoxin-like"/>
    <property type="match status" value="1"/>
</dbReference>
<evidence type="ECO:0000313" key="11">
    <source>
        <dbReference type="WBParaSite" id="SMRG1_84290.2"/>
    </source>
</evidence>
<dbReference type="InterPro" id="IPR052250">
    <property type="entry name" value="PDI_TMX3"/>
</dbReference>
<keyword evidence="2 6" id="KW-0812">Transmembrane</keyword>
<dbReference type="InterPro" id="IPR036249">
    <property type="entry name" value="Thioredoxin-like_sf"/>
</dbReference>
<evidence type="ECO:0000256" key="2">
    <source>
        <dbReference type="ARBA" id="ARBA00022692"/>
    </source>
</evidence>
<evidence type="ECO:0000313" key="9">
    <source>
        <dbReference type="Proteomes" id="UP000050790"/>
    </source>
</evidence>
<evidence type="ECO:0000256" key="4">
    <source>
        <dbReference type="ARBA" id="ARBA00023136"/>
    </source>
</evidence>
<name>A0AA85AHH4_9TREM</name>
<dbReference type="PANTHER" id="PTHR46426:SF1">
    <property type="entry name" value="PROTEIN DISULFIDE-ISOMERASE TMX3"/>
    <property type="match status" value="1"/>
</dbReference>
<evidence type="ECO:0000256" key="5">
    <source>
        <dbReference type="SAM" id="MobiDB-lite"/>
    </source>
</evidence>
<dbReference type="Pfam" id="PF00085">
    <property type="entry name" value="Thioredoxin"/>
    <property type="match status" value="1"/>
</dbReference>
<evidence type="ECO:0000256" key="3">
    <source>
        <dbReference type="ARBA" id="ARBA00022989"/>
    </source>
</evidence>
<organism evidence="9 10">
    <name type="scientific">Schistosoma margrebowiei</name>
    <dbReference type="NCBI Taxonomy" id="48269"/>
    <lineage>
        <taxon>Eukaryota</taxon>
        <taxon>Metazoa</taxon>
        <taxon>Spiralia</taxon>
        <taxon>Lophotrochozoa</taxon>
        <taxon>Platyhelminthes</taxon>
        <taxon>Trematoda</taxon>
        <taxon>Digenea</taxon>
        <taxon>Strigeidida</taxon>
        <taxon>Schistosomatoidea</taxon>
        <taxon>Schistosomatidae</taxon>
        <taxon>Schistosoma</taxon>
    </lineage>
</organism>
<proteinExistence type="predicted"/>
<feature type="region of interest" description="Disordered" evidence="5">
    <location>
        <begin position="543"/>
        <end position="571"/>
    </location>
</feature>
<dbReference type="GO" id="GO:0016020">
    <property type="term" value="C:membrane"/>
    <property type="evidence" value="ECO:0007669"/>
    <property type="project" value="UniProtKB-SubCell"/>
</dbReference>
<dbReference type="WBParaSite" id="SMRG1_84290.1">
    <property type="protein sequence ID" value="SMRG1_84290.1"/>
    <property type="gene ID" value="SMRG1_84290"/>
</dbReference>
<dbReference type="PROSITE" id="PS51352">
    <property type="entry name" value="THIOREDOXIN_2"/>
    <property type="match status" value="1"/>
</dbReference>
<evidence type="ECO:0000256" key="6">
    <source>
        <dbReference type="SAM" id="Phobius"/>
    </source>
</evidence>
<accession>A0AA85AHH4</accession>
<keyword evidence="4 6" id="KW-0472">Membrane</keyword>
<dbReference type="Proteomes" id="UP000050790">
    <property type="component" value="Unassembled WGS sequence"/>
</dbReference>
<protein>
    <recommendedName>
        <fullName evidence="8">Thioredoxin domain-containing protein</fullName>
    </recommendedName>
</protein>
<reference evidence="10 11" key="1">
    <citation type="submission" date="2023-11" db="UniProtKB">
        <authorList>
            <consortium name="WormBaseParasite"/>
        </authorList>
    </citation>
    <scope>IDENTIFICATION</scope>
</reference>
<keyword evidence="3 6" id="KW-1133">Transmembrane helix</keyword>
<evidence type="ECO:0000256" key="7">
    <source>
        <dbReference type="SAM" id="SignalP"/>
    </source>
</evidence>
<feature type="transmembrane region" description="Helical" evidence="6">
    <location>
        <begin position="448"/>
        <end position="469"/>
    </location>
</feature>
<feature type="signal peptide" evidence="7">
    <location>
        <begin position="1"/>
        <end position="19"/>
    </location>
</feature>
<evidence type="ECO:0000259" key="8">
    <source>
        <dbReference type="PROSITE" id="PS51352"/>
    </source>
</evidence>
<comment type="subcellular location">
    <subcellularLocation>
        <location evidence="1">Membrane</location>
        <topology evidence="1">Single-pass membrane protein</topology>
    </subcellularLocation>
</comment>
<dbReference type="GO" id="GO:0005783">
    <property type="term" value="C:endoplasmic reticulum"/>
    <property type="evidence" value="ECO:0007669"/>
    <property type="project" value="TreeGrafter"/>
</dbReference>
<dbReference type="InterPro" id="IPR013766">
    <property type="entry name" value="Thioredoxin_domain"/>
</dbReference>
<dbReference type="AlphaFoldDB" id="A0AA85AHH4"/>
<evidence type="ECO:0000256" key="1">
    <source>
        <dbReference type="ARBA" id="ARBA00004167"/>
    </source>
</evidence>
<feature type="chain" id="PRO_5041630418" description="Thioredoxin domain-containing protein" evidence="7">
    <location>
        <begin position="20"/>
        <end position="595"/>
    </location>
</feature>
<dbReference type="Gene3D" id="3.40.30.10">
    <property type="entry name" value="Glutaredoxin"/>
    <property type="match status" value="1"/>
</dbReference>
<keyword evidence="7" id="KW-0732">Signal</keyword>